<evidence type="ECO:0000313" key="3">
    <source>
        <dbReference type="Proteomes" id="UP001056291"/>
    </source>
</evidence>
<gene>
    <name evidence="2" type="ORF">NBZ79_02345</name>
</gene>
<protein>
    <submittedName>
        <fullName evidence="2">YegP family protein</fullName>
    </submittedName>
</protein>
<dbReference type="SUPFAM" id="SSF160113">
    <property type="entry name" value="YegP-like"/>
    <property type="match status" value="1"/>
</dbReference>
<organism evidence="2 3">
    <name type="scientific">Sneathiella marina</name>
    <dbReference type="NCBI Taxonomy" id="2950108"/>
    <lineage>
        <taxon>Bacteria</taxon>
        <taxon>Pseudomonadati</taxon>
        <taxon>Pseudomonadota</taxon>
        <taxon>Alphaproteobacteria</taxon>
        <taxon>Sneathiellales</taxon>
        <taxon>Sneathiellaceae</taxon>
        <taxon>Sneathiella</taxon>
    </lineage>
</organism>
<evidence type="ECO:0000259" key="1">
    <source>
        <dbReference type="Pfam" id="PF07411"/>
    </source>
</evidence>
<dbReference type="Pfam" id="PF07411">
    <property type="entry name" value="DUF1508"/>
    <property type="match status" value="1"/>
</dbReference>
<dbReference type="EMBL" id="CP098747">
    <property type="protein sequence ID" value="USG61812.1"/>
    <property type="molecule type" value="Genomic_DNA"/>
</dbReference>
<reference evidence="2" key="1">
    <citation type="submission" date="2022-06" db="EMBL/GenBank/DDBJ databases">
        <title>Sneathiella actinostolidae sp. nov., isolated from a sea anemonein the Western Pacific Ocean.</title>
        <authorList>
            <person name="Wei M.J."/>
        </authorList>
    </citation>
    <scope>NUCLEOTIDE SEQUENCE</scope>
    <source>
        <strain evidence="2">PHK-P5</strain>
    </source>
</reference>
<feature type="domain" description="DUF1508" evidence="1">
    <location>
        <begin position="22"/>
        <end position="49"/>
    </location>
</feature>
<dbReference type="Gene3D" id="3.30.160.160">
    <property type="entry name" value="YegP-like"/>
    <property type="match status" value="1"/>
</dbReference>
<dbReference type="InterPro" id="IPR036913">
    <property type="entry name" value="YegP-like_sf"/>
</dbReference>
<sequence>MTEKGTNDKWEFYEDHNQKHYKWRWRRTASNGRIVGASTQGYADKHECIENAERNGFVQEDPT</sequence>
<evidence type="ECO:0000313" key="2">
    <source>
        <dbReference type="EMBL" id="USG61812.1"/>
    </source>
</evidence>
<dbReference type="InterPro" id="IPR010879">
    <property type="entry name" value="DUF1508"/>
</dbReference>
<keyword evidence="3" id="KW-1185">Reference proteome</keyword>
<name>A0ABY4W3N5_9PROT</name>
<dbReference type="Proteomes" id="UP001056291">
    <property type="component" value="Chromosome"/>
</dbReference>
<dbReference type="RefSeq" id="WP_251935068.1">
    <property type="nucleotide sequence ID" value="NZ_CP098747.1"/>
</dbReference>
<accession>A0ABY4W3N5</accession>
<proteinExistence type="predicted"/>